<comment type="caution">
    <text evidence="2">The sequence shown here is derived from an EMBL/GenBank/DDBJ whole genome shotgun (WGS) entry which is preliminary data.</text>
</comment>
<keyword evidence="1" id="KW-0472">Membrane</keyword>
<name>A0ABS7URJ9_9BACI</name>
<dbReference type="EMBL" id="JAIQUM010000023">
    <property type="protein sequence ID" value="MBZ5750931.1"/>
    <property type="molecule type" value="Genomic_DNA"/>
</dbReference>
<keyword evidence="1" id="KW-0812">Transmembrane</keyword>
<gene>
    <name evidence="2" type="ORF">K9V48_11870</name>
</gene>
<proteinExistence type="predicted"/>
<evidence type="ECO:0000313" key="2">
    <source>
        <dbReference type="EMBL" id="MBZ5750931.1"/>
    </source>
</evidence>
<organism evidence="2 3">
    <name type="scientific">Metabacillus rhizolycopersici</name>
    <dbReference type="NCBI Taxonomy" id="2875709"/>
    <lineage>
        <taxon>Bacteria</taxon>
        <taxon>Bacillati</taxon>
        <taxon>Bacillota</taxon>
        <taxon>Bacilli</taxon>
        <taxon>Bacillales</taxon>
        <taxon>Bacillaceae</taxon>
        <taxon>Metabacillus</taxon>
    </lineage>
</organism>
<feature type="transmembrane region" description="Helical" evidence="1">
    <location>
        <begin position="6"/>
        <end position="24"/>
    </location>
</feature>
<protein>
    <submittedName>
        <fullName evidence="2">Uncharacterized protein</fullName>
    </submittedName>
</protein>
<dbReference type="RefSeq" id="WP_224139209.1">
    <property type="nucleotide sequence ID" value="NZ_JAIQUM010000023.1"/>
</dbReference>
<keyword evidence="3" id="KW-1185">Reference proteome</keyword>
<keyword evidence="1" id="KW-1133">Transmembrane helix</keyword>
<evidence type="ECO:0000313" key="3">
    <source>
        <dbReference type="Proteomes" id="UP001165287"/>
    </source>
</evidence>
<dbReference type="Proteomes" id="UP001165287">
    <property type="component" value="Unassembled WGS sequence"/>
</dbReference>
<reference evidence="2" key="1">
    <citation type="submission" date="2024-05" db="EMBL/GenBank/DDBJ databases">
        <title>Metabacillus sp. nov., isolated from the rhizosphere soil of tomato plants.</title>
        <authorList>
            <person name="Ma R."/>
        </authorList>
    </citation>
    <scope>NUCLEOTIDE SEQUENCE</scope>
    <source>
        <strain evidence="2">DBTR6</strain>
    </source>
</reference>
<sequence length="56" mass="6854">MSNLLFLIVVLLLLSLIIGFKMLIQIWGKKYRYKSTWEMVYSEERMNDRSRKLKRT</sequence>
<accession>A0ABS7URJ9</accession>
<evidence type="ECO:0000256" key="1">
    <source>
        <dbReference type="SAM" id="Phobius"/>
    </source>
</evidence>